<organism evidence="4 5">
    <name type="scientific">Pseudochelatococcus lubricantis</name>
    <dbReference type="NCBI Taxonomy" id="1538102"/>
    <lineage>
        <taxon>Bacteria</taxon>
        <taxon>Pseudomonadati</taxon>
        <taxon>Pseudomonadota</taxon>
        <taxon>Alphaproteobacteria</taxon>
        <taxon>Hyphomicrobiales</taxon>
        <taxon>Chelatococcaceae</taxon>
        <taxon>Pseudochelatococcus</taxon>
    </lineage>
</organism>
<protein>
    <submittedName>
        <fullName evidence="4">Cytochrome b pre-mRNA-processing protein 3</fullName>
    </submittedName>
</protein>
<comment type="similarity">
    <text evidence="2">Belongs to the UPF0174 family.</text>
</comment>
<dbReference type="PANTHER" id="PTHR12184:SF1">
    <property type="entry name" value="UBIQUINOL-CYTOCHROME-C REDUCTASE COMPLEX ASSEMBLY FACTOR 1"/>
    <property type="match status" value="1"/>
</dbReference>
<evidence type="ECO:0000313" key="4">
    <source>
        <dbReference type="EMBL" id="NIJ56545.1"/>
    </source>
</evidence>
<dbReference type="PANTHER" id="PTHR12184">
    <property type="entry name" value="UBIQUINOL-CYTOCHROME C REDUCTASE COMPLEX ASSEMBLY FACTOR 1 FAMILY MEMBER"/>
    <property type="match status" value="1"/>
</dbReference>
<dbReference type="EMBL" id="JAASQI010000001">
    <property type="protein sequence ID" value="NIJ56545.1"/>
    <property type="molecule type" value="Genomic_DNA"/>
</dbReference>
<dbReference type="InterPro" id="IPR014569">
    <property type="entry name" value="Ubq_cyt-c_CBP3-rel"/>
</dbReference>
<reference evidence="4 5" key="1">
    <citation type="submission" date="2020-03" db="EMBL/GenBank/DDBJ databases">
        <title>Genomic Encyclopedia of Type Strains, Phase IV (KMG-IV): sequencing the most valuable type-strain genomes for metagenomic binning, comparative biology and taxonomic classification.</title>
        <authorList>
            <person name="Goeker M."/>
        </authorList>
    </citation>
    <scope>NUCLEOTIDE SEQUENCE [LARGE SCALE GENOMIC DNA]</scope>
    <source>
        <strain evidence="4 5">DSM 103870</strain>
    </source>
</reference>
<evidence type="ECO:0000256" key="1">
    <source>
        <dbReference type="ARBA" id="ARBA00006407"/>
    </source>
</evidence>
<dbReference type="RefSeq" id="WP_246224965.1">
    <property type="nucleotide sequence ID" value="NZ_JAASQI010000001.1"/>
</dbReference>
<comment type="similarity">
    <text evidence="1">Belongs to the CBP3 family.</text>
</comment>
<dbReference type="InterPro" id="IPR007129">
    <property type="entry name" value="Ubiqinol_cyt_c_chaperone_CPB3"/>
</dbReference>
<comment type="caution">
    <text evidence="4">The sequence shown here is derived from an EMBL/GenBank/DDBJ whole genome shotgun (WGS) entry which is preliminary data.</text>
</comment>
<feature type="domain" description="Ubiquinol-cytochrome c chaperone" evidence="3">
    <location>
        <begin position="40"/>
        <end position="174"/>
    </location>
</feature>
<dbReference type="InterPro" id="IPR021150">
    <property type="entry name" value="Ubiq_cyt_c_chap"/>
</dbReference>
<name>A0ABX0UY72_9HYPH</name>
<gene>
    <name evidence="4" type="ORF">FHS82_000358</name>
</gene>
<dbReference type="Proteomes" id="UP001429580">
    <property type="component" value="Unassembled WGS sequence"/>
</dbReference>
<proteinExistence type="inferred from homology"/>
<accession>A0ABX0UY72</accession>
<evidence type="ECO:0000259" key="3">
    <source>
        <dbReference type="Pfam" id="PF03981"/>
    </source>
</evidence>
<evidence type="ECO:0000256" key="2">
    <source>
        <dbReference type="ARBA" id="ARBA00006436"/>
    </source>
</evidence>
<dbReference type="Pfam" id="PF03981">
    <property type="entry name" value="Ubiq_cyt_C_chap"/>
    <property type="match status" value="1"/>
</dbReference>
<keyword evidence="5" id="KW-1185">Reference proteome</keyword>
<sequence length="181" mass="20084">MKLRGEMFFGLFGRKRDAGAVEALYRRISDASRAPFLYTHFGVPDTLEGRFDSLTLHTVLTMRRLRGLPPPAADVAQDLVDILFREIDRSLREIGIGDLSVPKKMKVFAETFYGRARVFEKALAAADDEALHAALSRPAGEKAGNLADFARHIRHADATMTTYDLAYIMSGAPLFPDAPRS</sequence>
<evidence type="ECO:0000313" key="5">
    <source>
        <dbReference type="Proteomes" id="UP001429580"/>
    </source>
</evidence>
<dbReference type="PIRSF" id="PIRSF032079">
    <property type="entry name" value="UCP032079"/>
    <property type="match status" value="1"/>
</dbReference>